<comment type="catalytic activity">
    <reaction evidence="3">
        <text>(2S,6S)-2,6-diaminopimelate = meso-2,6-diaminopimelate</text>
        <dbReference type="Rhea" id="RHEA:15393"/>
        <dbReference type="ChEBI" id="CHEBI:57609"/>
        <dbReference type="ChEBI" id="CHEBI:57791"/>
        <dbReference type="EC" id="5.1.1.7"/>
    </reaction>
</comment>
<feature type="binding site" evidence="3">
    <location>
        <position position="66"/>
    </location>
    <ligand>
        <name>substrate</name>
    </ligand>
</feature>
<dbReference type="InterPro" id="IPR001653">
    <property type="entry name" value="DAP_epimerase_DapF"/>
</dbReference>
<feature type="site" description="Could be important to modulate the pK values of the two catalytic cysteine residues" evidence="3">
    <location>
        <position position="164"/>
    </location>
</feature>
<comment type="function">
    <text evidence="3">Catalyzes the stereoinversion of LL-2,6-diaminopimelate (L,L-DAP) to meso-diaminopimelate (meso-DAP), a precursor of L-lysine and an essential component of the bacterial peptidoglycan.</text>
</comment>
<reference evidence="5 6" key="1">
    <citation type="submission" date="2020-08" db="EMBL/GenBank/DDBJ databases">
        <title>Genome public.</title>
        <authorList>
            <person name="Liu C."/>
            <person name="Sun Q."/>
        </authorList>
    </citation>
    <scope>NUCLEOTIDE SEQUENCE [LARGE SCALE GENOMIC DNA]</scope>
    <source>
        <strain evidence="5 6">BX17</strain>
    </source>
</reference>
<comment type="pathway">
    <text evidence="3">Amino-acid biosynthesis; L-lysine biosynthesis via DAP pathway; DL-2,6-diaminopimelate from LL-2,6-diaminopimelate: step 1/1.</text>
</comment>
<organism evidence="5 6">
    <name type="scientific">Blautia segnis</name>
    <dbReference type="NCBI Taxonomy" id="2763030"/>
    <lineage>
        <taxon>Bacteria</taxon>
        <taxon>Bacillati</taxon>
        <taxon>Bacillota</taxon>
        <taxon>Clostridia</taxon>
        <taxon>Lachnospirales</taxon>
        <taxon>Lachnospiraceae</taxon>
        <taxon>Blautia</taxon>
    </lineage>
</organism>
<sequence>MRDSIIMTKYQGFGNDYLVLDANKNQLQLQGKKIALLCQRGFGLGADGVLYGPVEINGKMGMRIFNSDGSEAAISGNGVCIFAKYLMDNEYVKEKKFAIETLSGTIEVECLNARATEFRVNMGKASFLSKEIPVTGEIREVIDEPFTFKGKEYKATCLTVGNPHCILFMDQVTPEKVKELGPYVENAEEFPEKVNLQICRQIDKGNLDIEIWERGSGYTKASGTGSCAAAIAAYKKGLMENRINVNQPGGMIQIDIKDDGTIFMTGTVGYIADVSVAESFFS</sequence>
<dbReference type="GO" id="GO:0005829">
    <property type="term" value="C:cytosol"/>
    <property type="evidence" value="ECO:0007669"/>
    <property type="project" value="TreeGrafter"/>
</dbReference>
<evidence type="ECO:0000313" key="6">
    <source>
        <dbReference type="Proteomes" id="UP000652847"/>
    </source>
</evidence>
<protein>
    <recommendedName>
        <fullName evidence="3 4">Diaminopimelate epimerase</fullName>
        <shortName evidence="3">DAP epimerase</shortName>
        <ecNumber evidence="3 4">5.1.1.7</ecNumber>
    </recommendedName>
    <alternativeName>
        <fullName evidence="3">PLP-independent amino acid racemase</fullName>
    </alternativeName>
</protein>
<dbReference type="AlphaFoldDB" id="A0A8I0AL95"/>
<dbReference type="HAMAP" id="MF_00197">
    <property type="entry name" value="DAP_epimerase"/>
    <property type="match status" value="1"/>
</dbReference>
<feature type="binding site" evidence="3">
    <location>
        <position position="162"/>
    </location>
    <ligand>
        <name>substrate</name>
    </ligand>
</feature>
<feature type="binding site" evidence="3">
    <location>
        <position position="195"/>
    </location>
    <ligand>
        <name>substrate</name>
    </ligand>
</feature>
<evidence type="ECO:0000256" key="2">
    <source>
        <dbReference type="ARBA" id="ARBA00023235"/>
    </source>
</evidence>
<dbReference type="PANTHER" id="PTHR31689">
    <property type="entry name" value="DIAMINOPIMELATE EPIMERASE, CHLOROPLASTIC"/>
    <property type="match status" value="1"/>
</dbReference>
<dbReference type="PANTHER" id="PTHR31689:SF0">
    <property type="entry name" value="DIAMINOPIMELATE EPIMERASE"/>
    <property type="match status" value="1"/>
</dbReference>
<dbReference type="NCBIfam" id="TIGR00652">
    <property type="entry name" value="DapF"/>
    <property type="match status" value="1"/>
</dbReference>
<comment type="subcellular location">
    <subcellularLocation>
        <location evidence="3">Cytoplasm</location>
    </subcellularLocation>
</comment>
<dbReference type="GO" id="GO:0009089">
    <property type="term" value="P:lysine biosynthetic process via diaminopimelate"/>
    <property type="evidence" value="ECO:0007669"/>
    <property type="project" value="UniProtKB-UniRule"/>
</dbReference>
<dbReference type="EC" id="5.1.1.7" evidence="3 4"/>
<keyword evidence="3" id="KW-0963">Cytoplasm</keyword>
<feature type="binding site" evidence="3">
    <location>
        <begin position="213"/>
        <end position="214"/>
    </location>
    <ligand>
        <name>substrate</name>
    </ligand>
</feature>
<comment type="subunit">
    <text evidence="3">Homodimer.</text>
</comment>
<feature type="site" description="Could be important to modulate the pK values of the two catalytic cysteine residues" evidence="3">
    <location>
        <position position="213"/>
    </location>
</feature>
<gene>
    <name evidence="3" type="primary">dapF</name>
    <name evidence="5" type="ORF">H8S54_15505</name>
</gene>
<comment type="similarity">
    <text evidence="1 3">Belongs to the diaminopimelate epimerase family.</text>
</comment>
<evidence type="ECO:0000256" key="4">
    <source>
        <dbReference type="NCBIfam" id="TIGR00652"/>
    </source>
</evidence>
<evidence type="ECO:0000256" key="1">
    <source>
        <dbReference type="ARBA" id="ARBA00010219"/>
    </source>
</evidence>
<keyword evidence="2 3" id="KW-0413">Isomerase</keyword>
<dbReference type="RefSeq" id="WP_021925700.1">
    <property type="nucleotide sequence ID" value="NZ_JACOOT010000036.1"/>
</dbReference>
<keyword evidence="3" id="KW-0028">Amino-acid biosynthesis</keyword>
<keyword evidence="3" id="KW-0457">Lysine biosynthesis</keyword>
<dbReference type="SUPFAM" id="SSF54506">
    <property type="entry name" value="Diaminopimelate epimerase-like"/>
    <property type="match status" value="2"/>
</dbReference>
<dbReference type="Pfam" id="PF01678">
    <property type="entry name" value="DAP_epimerase"/>
    <property type="match status" value="2"/>
</dbReference>
<comment type="caution">
    <text evidence="3">Lacks conserved residue(s) required for the propagation of feature annotation.</text>
</comment>
<dbReference type="Proteomes" id="UP000652847">
    <property type="component" value="Unassembled WGS sequence"/>
</dbReference>
<dbReference type="Gene3D" id="3.10.310.10">
    <property type="entry name" value="Diaminopimelate Epimerase, Chain A, domain 1"/>
    <property type="match status" value="2"/>
</dbReference>
<proteinExistence type="inferred from homology"/>
<dbReference type="GO" id="GO:0008837">
    <property type="term" value="F:diaminopimelate epimerase activity"/>
    <property type="evidence" value="ECO:0007669"/>
    <property type="project" value="UniProtKB-UniRule"/>
</dbReference>
<name>A0A8I0AL95_9FIRM</name>
<comment type="caution">
    <text evidence="5">The sequence shown here is derived from an EMBL/GenBank/DDBJ whole genome shotgun (WGS) entry which is preliminary data.</text>
</comment>
<keyword evidence="6" id="KW-1185">Reference proteome</keyword>
<accession>A0A8I0AL95</accession>
<feature type="binding site" evidence="3">
    <location>
        <begin position="223"/>
        <end position="224"/>
    </location>
    <ligand>
        <name>substrate</name>
    </ligand>
</feature>
<feature type="binding site" evidence="3">
    <location>
        <position position="15"/>
    </location>
    <ligand>
        <name>substrate</name>
    </ligand>
</feature>
<dbReference type="UniPathway" id="UPA00034">
    <property type="reaction ID" value="UER00025"/>
</dbReference>
<evidence type="ECO:0000256" key="3">
    <source>
        <dbReference type="HAMAP-Rule" id="MF_00197"/>
    </source>
</evidence>
<dbReference type="EMBL" id="JACOOT010000036">
    <property type="protein sequence ID" value="MBC5652473.1"/>
    <property type="molecule type" value="Genomic_DNA"/>
</dbReference>
<evidence type="ECO:0000313" key="5">
    <source>
        <dbReference type="EMBL" id="MBC5652473.1"/>
    </source>
</evidence>
<feature type="binding site" evidence="3">
    <location>
        <begin position="76"/>
        <end position="77"/>
    </location>
    <ligand>
        <name>substrate</name>
    </ligand>
</feature>